<dbReference type="OMA" id="CDVGVIP"/>
<dbReference type="OrthoDB" id="542841at2759"/>
<keyword evidence="4 6" id="KW-0040">ANK repeat</keyword>
<evidence type="ECO:0000256" key="3">
    <source>
        <dbReference type="ARBA" id="ARBA00022801"/>
    </source>
</evidence>
<dbReference type="InterPro" id="IPR027473">
    <property type="entry name" value="L-asparaginase_C"/>
</dbReference>
<dbReference type="InterPro" id="IPR006034">
    <property type="entry name" value="Asparaginase/glutaminase-like"/>
</dbReference>
<reference evidence="12 13" key="1">
    <citation type="journal article" date="2010" name="Nat. Biotechnol.">
        <title>Genome sequence of the model mushroom Schizophyllum commune.</title>
        <authorList>
            <person name="Ohm R.A."/>
            <person name="de Jong J.F."/>
            <person name="Lugones L.G."/>
            <person name="Aerts A."/>
            <person name="Kothe E."/>
            <person name="Stajich J.E."/>
            <person name="de Vries R.P."/>
            <person name="Record E."/>
            <person name="Levasseur A."/>
            <person name="Baker S.E."/>
            <person name="Bartholomew K.A."/>
            <person name="Coutinho P.M."/>
            <person name="Erdmann S."/>
            <person name="Fowler T.J."/>
            <person name="Gathman A.C."/>
            <person name="Lombard V."/>
            <person name="Henrissat B."/>
            <person name="Knabe N."/>
            <person name="Kuees U."/>
            <person name="Lilly W.W."/>
            <person name="Lindquist E."/>
            <person name="Lucas S."/>
            <person name="Magnuson J.K."/>
            <person name="Piumi F."/>
            <person name="Raudaskoski M."/>
            <person name="Salamov A."/>
            <person name="Schmutz J."/>
            <person name="Schwarze F.W.M.R."/>
            <person name="vanKuyk P.A."/>
            <person name="Horton J.S."/>
            <person name="Grigoriev I.V."/>
            <person name="Woesten H.A.B."/>
        </authorList>
    </citation>
    <scope>NUCLEOTIDE SEQUENCE [LARGE SCALE GENOMIC DNA]</scope>
    <source>
        <strain evidence="13">H4-8 / FGSC 9210</strain>
    </source>
</reference>
<feature type="compositionally biased region" description="Basic and acidic residues" evidence="9">
    <location>
        <begin position="109"/>
        <end position="131"/>
    </location>
</feature>
<dbReference type="SFLD" id="SFLDS00057">
    <property type="entry name" value="Glutaminase/Asparaginase"/>
    <property type="match status" value="1"/>
</dbReference>
<dbReference type="PANTHER" id="PTHR11707">
    <property type="entry name" value="L-ASPARAGINASE"/>
    <property type="match status" value="1"/>
</dbReference>
<evidence type="ECO:0000256" key="8">
    <source>
        <dbReference type="PROSITE-ProRule" id="PRU10100"/>
    </source>
</evidence>
<keyword evidence="3" id="KW-0378">Hydrolase</keyword>
<dbReference type="InterPro" id="IPR036152">
    <property type="entry name" value="Asp/glu_Ase-like_sf"/>
</dbReference>
<evidence type="ECO:0000256" key="1">
    <source>
        <dbReference type="ARBA" id="ARBA00012920"/>
    </source>
</evidence>
<proteinExistence type="inferred from homology"/>
<accession>D8PU75</accession>
<dbReference type="Pfam" id="PF00710">
    <property type="entry name" value="Asparaginase"/>
    <property type="match status" value="1"/>
</dbReference>
<dbReference type="Gene3D" id="3.40.50.1170">
    <property type="entry name" value="L-asparaginase, N-terminal domain"/>
    <property type="match status" value="1"/>
</dbReference>
<dbReference type="InterPro" id="IPR002110">
    <property type="entry name" value="Ankyrin_rpt"/>
</dbReference>
<feature type="repeat" description="ANK" evidence="6">
    <location>
        <begin position="631"/>
        <end position="663"/>
    </location>
</feature>
<protein>
    <recommendedName>
        <fullName evidence="1">asparaginase</fullName>
        <ecNumber evidence="1">3.5.1.1</ecNumber>
    </recommendedName>
</protein>
<dbReference type="eggNOG" id="KOG0503">
    <property type="taxonomic scope" value="Eukaryota"/>
</dbReference>
<dbReference type="InterPro" id="IPR027474">
    <property type="entry name" value="L-asparaginase_N"/>
</dbReference>
<dbReference type="SUPFAM" id="SSF48403">
    <property type="entry name" value="Ankyrin repeat"/>
    <property type="match status" value="1"/>
</dbReference>
<dbReference type="PROSITE" id="PS00917">
    <property type="entry name" value="ASN_GLN_ASE_2"/>
    <property type="match status" value="1"/>
</dbReference>
<dbReference type="InterPro" id="IPR037152">
    <property type="entry name" value="L-asparaginase_N_sf"/>
</dbReference>
<dbReference type="InParanoid" id="D8PU75"/>
<dbReference type="STRING" id="578458.D8PU75"/>
<name>D8PU75_SCHCM</name>
<dbReference type="SMART" id="SM00870">
    <property type="entry name" value="Asparaginase"/>
    <property type="match status" value="1"/>
</dbReference>
<dbReference type="Pfam" id="PF17763">
    <property type="entry name" value="Asparaginase_C"/>
    <property type="match status" value="1"/>
</dbReference>
<dbReference type="PROSITE" id="PS00144">
    <property type="entry name" value="ASN_GLN_ASE_1"/>
    <property type="match status" value="1"/>
</dbReference>
<evidence type="ECO:0000256" key="7">
    <source>
        <dbReference type="PROSITE-ProRule" id="PRU10099"/>
    </source>
</evidence>
<dbReference type="CDD" id="cd08963">
    <property type="entry name" value="L-asparaginase_I"/>
    <property type="match status" value="1"/>
</dbReference>
<dbReference type="GO" id="GO:0006528">
    <property type="term" value="P:asparagine metabolic process"/>
    <property type="evidence" value="ECO:0007669"/>
    <property type="project" value="UniProtKB-ARBA"/>
</dbReference>
<dbReference type="EC" id="3.5.1.1" evidence="1"/>
<dbReference type="Gene3D" id="3.40.50.40">
    <property type="match status" value="1"/>
</dbReference>
<evidence type="ECO:0000256" key="4">
    <source>
        <dbReference type="ARBA" id="ARBA00023043"/>
    </source>
</evidence>
<dbReference type="EMBL" id="GL377303">
    <property type="protein sequence ID" value="EFJ01399.1"/>
    <property type="molecule type" value="Genomic_DNA"/>
</dbReference>
<dbReference type="Proteomes" id="UP000007431">
    <property type="component" value="Unassembled WGS sequence"/>
</dbReference>
<dbReference type="SMART" id="SM00248">
    <property type="entry name" value="ANK"/>
    <property type="match status" value="3"/>
</dbReference>
<dbReference type="PROSITE" id="PS50297">
    <property type="entry name" value="ANK_REP_REGION"/>
    <property type="match status" value="2"/>
</dbReference>
<evidence type="ECO:0000313" key="12">
    <source>
        <dbReference type="EMBL" id="EFJ01399.1"/>
    </source>
</evidence>
<dbReference type="InterPro" id="IPR027475">
    <property type="entry name" value="Asparaginase/glutaminase_AS2"/>
</dbReference>
<dbReference type="PRINTS" id="PR00139">
    <property type="entry name" value="ASNGLNASE"/>
</dbReference>
<dbReference type="PIRSF" id="PIRSF500176">
    <property type="entry name" value="L_ASNase"/>
    <property type="match status" value="1"/>
</dbReference>
<dbReference type="GO" id="GO:0004067">
    <property type="term" value="F:asparaginase activity"/>
    <property type="evidence" value="ECO:0007669"/>
    <property type="project" value="UniProtKB-UniRule"/>
</dbReference>
<dbReference type="AlphaFoldDB" id="D8PU75"/>
<dbReference type="InterPro" id="IPR020827">
    <property type="entry name" value="Asparaginase/glutaminase_AS1"/>
</dbReference>
<dbReference type="SUPFAM" id="SSF53774">
    <property type="entry name" value="Glutaminase/Asparaginase"/>
    <property type="match status" value="2"/>
</dbReference>
<dbReference type="PRINTS" id="PR01415">
    <property type="entry name" value="ANKYRIN"/>
</dbReference>
<dbReference type="HOGENOM" id="CLU_019134_3_0_1"/>
<evidence type="ECO:0000256" key="6">
    <source>
        <dbReference type="PROSITE-ProRule" id="PRU00023"/>
    </source>
</evidence>
<feature type="domain" description="Asparaginase/glutaminase C-terminal" evidence="11">
    <location>
        <begin position="327"/>
        <end position="441"/>
    </location>
</feature>
<feature type="repeat" description="ANK" evidence="6">
    <location>
        <begin position="598"/>
        <end position="630"/>
    </location>
</feature>
<evidence type="ECO:0000259" key="11">
    <source>
        <dbReference type="Pfam" id="PF17763"/>
    </source>
</evidence>
<comment type="similarity">
    <text evidence="5">In the N-terminal section; belongs to the asparaginase 1 family.</text>
</comment>
<evidence type="ECO:0000256" key="9">
    <source>
        <dbReference type="SAM" id="MobiDB-lite"/>
    </source>
</evidence>
<dbReference type="FunFam" id="3.40.50.40:FF:000001">
    <property type="entry name" value="L-asparaginase 1"/>
    <property type="match status" value="1"/>
</dbReference>
<gene>
    <name evidence="12" type="ORF">SCHCODRAFT_66334</name>
</gene>
<dbReference type="PROSITE" id="PS50088">
    <property type="entry name" value="ANK_REPEAT"/>
    <property type="match status" value="2"/>
</dbReference>
<keyword evidence="13" id="KW-1185">Reference proteome</keyword>
<dbReference type="VEuPathDB" id="FungiDB:SCHCODRAFT_02604238"/>
<evidence type="ECO:0000313" key="13">
    <source>
        <dbReference type="Proteomes" id="UP000007431"/>
    </source>
</evidence>
<feature type="active site" evidence="7">
    <location>
        <position position="13"/>
    </location>
</feature>
<dbReference type="InterPro" id="IPR040919">
    <property type="entry name" value="Asparaginase_C"/>
</dbReference>
<dbReference type="PROSITE" id="PS51732">
    <property type="entry name" value="ASN_GLN_ASE_3"/>
    <property type="match status" value="1"/>
</dbReference>
<dbReference type="Pfam" id="PF12796">
    <property type="entry name" value="Ank_2"/>
    <property type="match status" value="1"/>
</dbReference>
<dbReference type="PANTHER" id="PTHR11707:SF28">
    <property type="entry name" value="60 KDA LYSOPHOSPHOLIPASE"/>
    <property type="match status" value="1"/>
</dbReference>
<evidence type="ECO:0000259" key="10">
    <source>
        <dbReference type="Pfam" id="PF00710"/>
    </source>
</evidence>
<dbReference type="InterPro" id="IPR041725">
    <property type="entry name" value="L-asparaginase_I"/>
</dbReference>
<evidence type="ECO:0000256" key="2">
    <source>
        <dbReference type="ARBA" id="ARBA00022737"/>
    </source>
</evidence>
<dbReference type="Gene3D" id="1.25.40.20">
    <property type="entry name" value="Ankyrin repeat-containing domain"/>
    <property type="match status" value="1"/>
</dbReference>
<keyword evidence="2" id="KW-0677">Repeat</keyword>
<dbReference type="InterPro" id="IPR036770">
    <property type="entry name" value="Ankyrin_rpt-contain_sf"/>
</dbReference>
<dbReference type="PIRSF" id="PIRSF001220">
    <property type="entry name" value="L-ASNase_gatD"/>
    <property type="match status" value="1"/>
</dbReference>
<dbReference type="FunFam" id="3.40.50.1170:FF:000003">
    <property type="entry name" value="60 kDa lysophospholipase"/>
    <property type="match status" value="1"/>
</dbReference>
<feature type="domain" description="L-asparaginase N-terminal" evidence="10">
    <location>
        <begin position="168"/>
        <end position="308"/>
    </location>
</feature>
<feature type="active site" evidence="8">
    <location>
        <position position="206"/>
    </location>
</feature>
<sequence>MESKVLVIYTGGTIGMLTGAHGFVPEPAFLTQTLRSQARFHDPLQDSLFSHAASVEGFRTWSGRASPVQPSPPQSPTSANARALDGPTLRVRSKRPIVGAAPTPPQKRVKPDTRDQAEAGEDLRRDDNGKQDEDDDGYYEAHLPSLLMPATVVSSGAVRKAMRYAIMEWHPLLDSSNIEMKDWIRIATEIELNYNLYDAFVILHGTDTMSYTSSALSFLLEDLGKTVILTGAQIPLSQLRNDATDNLMGALLTAGHYTIPECCLYFNHTLYRGNRVTKVSSDELAAFDSPNFAPLVKVGIDIVVNWNDVIRQTSLRRFKAHKDLSSKVVTIRLFPGITAAMISVFCAPPVQGVVLEAFGAGNAPNRQDLLQAIRDACDRGVVIVAISQCTKGSVSAAYETGIALVKAGVVPGYDMSPECALTKLSYLLSKPELSPAAVRELIRTPLRGELTRPEGAPAIAGEPGGLAGTLENVQRALGHFARLARPGGALPAVTVTADADADGRDTKDAGAPWSWTAAEAGATEAVLVPSLVHLAAACGDAECLRFCLAEAGARLPDEDSPIPKDEDVHAAQSAHYTPQVPQYGTTGAGLANALEPGVGRTPLHVAALNGHGQMVDALLHAGALVHLRDALGHTALYYAARQGHGEVVRLLVQAGATLGGTDDMFAEVSVKVAQKQGDQHALNVWVMAGVPVREESQM</sequence>
<evidence type="ECO:0000256" key="5">
    <source>
        <dbReference type="ARBA" id="ARBA00061199"/>
    </source>
</evidence>
<organism evidence="13">
    <name type="scientific">Schizophyllum commune (strain H4-8 / FGSC 9210)</name>
    <name type="common">Split gill fungus</name>
    <dbReference type="NCBI Taxonomy" id="578458"/>
    <lineage>
        <taxon>Eukaryota</taxon>
        <taxon>Fungi</taxon>
        <taxon>Dikarya</taxon>
        <taxon>Basidiomycota</taxon>
        <taxon>Agaricomycotina</taxon>
        <taxon>Agaricomycetes</taxon>
        <taxon>Agaricomycetidae</taxon>
        <taxon>Agaricales</taxon>
        <taxon>Schizophyllaceae</taxon>
        <taxon>Schizophyllum</taxon>
    </lineage>
</organism>
<feature type="region of interest" description="Disordered" evidence="9">
    <location>
        <begin position="62"/>
        <end position="137"/>
    </location>
</feature>